<evidence type="ECO:0000256" key="4">
    <source>
        <dbReference type="ARBA" id="ARBA00022597"/>
    </source>
</evidence>
<dbReference type="InterPro" id="IPR004701">
    <property type="entry name" value="PTS_EIIA_man-typ"/>
</dbReference>
<evidence type="ECO:0000256" key="3">
    <source>
        <dbReference type="ARBA" id="ARBA00022490"/>
    </source>
</evidence>
<comment type="subcellular location">
    <subcellularLocation>
        <location evidence="1">Cytoplasm</location>
    </subcellularLocation>
</comment>
<name>A0A1L8R4T9_9ENTE</name>
<feature type="domain" description="PTS EIIA type-4" evidence="8">
    <location>
        <begin position="5"/>
        <end position="126"/>
    </location>
</feature>
<accession>A0A1L8R4T9</accession>
<dbReference type="Proteomes" id="UP000182835">
    <property type="component" value="Unassembled WGS sequence"/>
</dbReference>
<sequence length="142" mass="16037">MKEMERKMILASHGKFASGILSSLELICGKNDNITTLDCYITEDFDLTKAVDELMQQNEGAEVVVVTDLFGGSVNNEFLRYINREHFYLVAGMNLPFLIEFATQFTVVPELKTTITSVLDSSKEAIQFCNLTYQTTVVEEDF</sequence>
<evidence type="ECO:0000256" key="5">
    <source>
        <dbReference type="ARBA" id="ARBA00022679"/>
    </source>
</evidence>
<evidence type="ECO:0000256" key="1">
    <source>
        <dbReference type="ARBA" id="ARBA00004496"/>
    </source>
</evidence>
<dbReference type="STRING" id="317010.RU96_GL000681"/>
<organism evidence="9 10">
    <name type="scientific">Enterococcus canintestini</name>
    <dbReference type="NCBI Taxonomy" id="317010"/>
    <lineage>
        <taxon>Bacteria</taxon>
        <taxon>Bacillati</taxon>
        <taxon>Bacillota</taxon>
        <taxon>Bacilli</taxon>
        <taxon>Lactobacillales</taxon>
        <taxon>Enterococcaceae</taxon>
        <taxon>Enterococcus</taxon>
    </lineage>
</organism>
<evidence type="ECO:0000256" key="2">
    <source>
        <dbReference type="ARBA" id="ARBA00022448"/>
    </source>
</evidence>
<evidence type="ECO:0000259" key="8">
    <source>
        <dbReference type="PROSITE" id="PS51096"/>
    </source>
</evidence>
<keyword evidence="5" id="KW-0808">Transferase</keyword>
<keyword evidence="6" id="KW-0598">Phosphotransferase system</keyword>
<dbReference type="PANTHER" id="PTHR33799">
    <property type="entry name" value="PTS PERMEASE-RELATED-RELATED"/>
    <property type="match status" value="1"/>
</dbReference>
<keyword evidence="7" id="KW-0418">Kinase</keyword>
<dbReference type="PANTHER" id="PTHR33799:SF1">
    <property type="entry name" value="PTS SYSTEM MANNOSE-SPECIFIC EIIAB COMPONENT-RELATED"/>
    <property type="match status" value="1"/>
</dbReference>
<comment type="caution">
    <text evidence="9">The sequence shown here is derived from an EMBL/GenBank/DDBJ whole genome shotgun (WGS) entry which is preliminary data.</text>
</comment>
<dbReference type="InterPro" id="IPR036662">
    <property type="entry name" value="PTS_EIIA_man-typ_sf"/>
</dbReference>
<dbReference type="GO" id="GO:0005737">
    <property type="term" value="C:cytoplasm"/>
    <property type="evidence" value="ECO:0007669"/>
    <property type="project" value="UniProtKB-SubCell"/>
</dbReference>
<dbReference type="Gene3D" id="3.40.50.510">
    <property type="entry name" value="Phosphotransferase system, mannose-type IIA component"/>
    <property type="match status" value="1"/>
</dbReference>
<evidence type="ECO:0000256" key="7">
    <source>
        <dbReference type="ARBA" id="ARBA00022777"/>
    </source>
</evidence>
<protein>
    <recommendedName>
        <fullName evidence="8">PTS EIIA type-4 domain-containing protein</fullName>
    </recommendedName>
</protein>
<dbReference type="GO" id="GO:0016301">
    <property type="term" value="F:kinase activity"/>
    <property type="evidence" value="ECO:0007669"/>
    <property type="project" value="UniProtKB-KW"/>
</dbReference>
<dbReference type="EMBL" id="JXKG01000014">
    <property type="protein sequence ID" value="OJG14768.1"/>
    <property type="molecule type" value="Genomic_DNA"/>
</dbReference>
<dbReference type="InterPro" id="IPR051471">
    <property type="entry name" value="Bacterial_PTS_sugar_comp"/>
</dbReference>
<keyword evidence="2" id="KW-0813">Transport</keyword>
<gene>
    <name evidence="9" type="ORF">RU96_GL000681</name>
</gene>
<evidence type="ECO:0000313" key="10">
    <source>
        <dbReference type="Proteomes" id="UP000182835"/>
    </source>
</evidence>
<dbReference type="GO" id="GO:0016020">
    <property type="term" value="C:membrane"/>
    <property type="evidence" value="ECO:0007669"/>
    <property type="project" value="InterPro"/>
</dbReference>
<keyword evidence="4" id="KW-0762">Sugar transport</keyword>
<dbReference type="InterPro" id="IPR033887">
    <property type="entry name" value="PTS_IIA_man"/>
</dbReference>
<dbReference type="Pfam" id="PF03610">
    <property type="entry name" value="EIIA-man"/>
    <property type="match status" value="1"/>
</dbReference>
<evidence type="ECO:0000256" key="6">
    <source>
        <dbReference type="ARBA" id="ARBA00022683"/>
    </source>
</evidence>
<dbReference type="AlphaFoldDB" id="A0A1L8R4T9"/>
<dbReference type="GO" id="GO:0009401">
    <property type="term" value="P:phosphoenolpyruvate-dependent sugar phosphotransferase system"/>
    <property type="evidence" value="ECO:0007669"/>
    <property type="project" value="UniProtKB-KW"/>
</dbReference>
<dbReference type="SUPFAM" id="SSF53062">
    <property type="entry name" value="PTS system fructose IIA component-like"/>
    <property type="match status" value="1"/>
</dbReference>
<dbReference type="CDD" id="cd00006">
    <property type="entry name" value="PTS_IIA_man"/>
    <property type="match status" value="1"/>
</dbReference>
<evidence type="ECO:0000313" key="9">
    <source>
        <dbReference type="EMBL" id="OJG14768.1"/>
    </source>
</evidence>
<proteinExistence type="predicted"/>
<keyword evidence="3" id="KW-0963">Cytoplasm</keyword>
<dbReference type="PROSITE" id="PS51096">
    <property type="entry name" value="PTS_EIIA_TYPE_4"/>
    <property type="match status" value="1"/>
</dbReference>
<reference evidence="9 10" key="1">
    <citation type="submission" date="2014-12" db="EMBL/GenBank/DDBJ databases">
        <title>Draft genome sequences of 29 type strains of Enterococci.</title>
        <authorList>
            <person name="Zhong Z."/>
            <person name="Sun Z."/>
            <person name="Liu W."/>
            <person name="Zhang W."/>
            <person name="Zhang H."/>
        </authorList>
    </citation>
    <scope>NUCLEOTIDE SEQUENCE [LARGE SCALE GENOMIC DNA]</scope>
    <source>
        <strain evidence="9 10">DSM 21207</strain>
    </source>
</reference>